<sequence>MVERAVHAVSTPVVIDCDPGVDDSLALLMALAAPTLSVRLVTVVAGNAPVALCAANARRVLDLAGRHDIPVIMGAAGPLGGGAVPDALVHGADGLAGLDLPTPSQPPDGSDAPAALAAAMPATVLALGPLTNLAAAIDAGLEPERLLVMGGAIGPGNMPSGAEFNVGADPIAARRVFARPVTLVPLDVARAALATPERIDAIAAAGRVGQRIAPMLAAYAEADAKANGLAGGMWPDAHAVAALLDPSLYAWRDAAIEVDGSGRTRFDWEGRGARVAVAVDAERFFALVARLVAAL</sequence>
<evidence type="ECO:0000259" key="1">
    <source>
        <dbReference type="Pfam" id="PF01156"/>
    </source>
</evidence>
<evidence type="ECO:0000313" key="2">
    <source>
        <dbReference type="EMBL" id="QXM23919.1"/>
    </source>
</evidence>
<dbReference type="AlphaFoldDB" id="A0A975YIT4"/>
<feature type="domain" description="Inosine/uridine-preferring nucleoside hydrolase" evidence="1">
    <location>
        <begin position="13"/>
        <end position="285"/>
    </location>
</feature>
<dbReference type="PANTHER" id="PTHR12304">
    <property type="entry name" value="INOSINE-URIDINE PREFERRING NUCLEOSIDE HYDROLASE"/>
    <property type="match status" value="1"/>
</dbReference>
<keyword evidence="2" id="KW-0378">Hydrolase</keyword>
<proteinExistence type="predicted"/>
<dbReference type="Pfam" id="PF01156">
    <property type="entry name" value="IU_nuc_hydro"/>
    <property type="match status" value="1"/>
</dbReference>
<name>A0A975YIT4_9PROT</name>
<dbReference type="GO" id="GO:0006152">
    <property type="term" value="P:purine nucleoside catabolic process"/>
    <property type="evidence" value="ECO:0007669"/>
    <property type="project" value="TreeGrafter"/>
</dbReference>
<dbReference type="KEGG" id="elio:KO353_11545"/>
<accession>A0A975YIT4</accession>
<gene>
    <name evidence="2" type="ORF">KO353_11545</name>
</gene>
<protein>
    <submittedName>
        <fullName evidence="2">Nucleoside hydrolase</fullName>
    </submittedName>
</protein>
<organism evidence="2 3">
    <name type="scientific">Elioraea tepida</name>
    <dbReference type="NCBI Taxonomy" id="2843330"/>
    <lineage>
        <taxon>Bacteria</taxon>
        <taxon>Pseudomonadati</taxon>
        <taxon>Pseudomonadota</taxon>
        <taxon>Alphaproteobacteria</taxon>
        <taxon>Acetobacterales</taxon>
        <taxon>Elioraeaceae</taxon>
        <taxon>Elioraea</taxon>
    </lineage>
</organism>
<reference evidence="2" key="1">
    <citation type="submission" date="2021-06" db="EMBL/GenBank/DDBJ databases">
        <title>Elioraea tepida, sp. nov., a moderately thermophilic aerobic anoxygenic phototrophic bacterium isolated from an alkaline siliceous hot spring mat community in Yellowstone National Park, WY, USA.</title>
        <authorList>
            <person name="Saini M.K."/>
            <person name="Yoshida S."/>
            <person name="Sebastian A."/>
            <person name="Hirose S."/>
            <person name="Hara E."/>
            <person name="Tamaki H."/>
            <person name="Soulier N.T."/>
            <person name="Albert I."/>
            <person name="Hanada S."/>
            <person name="Bryant D.A."/>
            <person name="Tank M."/>
        </authorList>
    </citation>
    <scope>NUCLEOTIDE SEQUENCE</scope>
    <source>
        <strain evidence="2">MS-P2</strain>
    </source>
</reference>
<dbReference type="PANTHER" id="PTHR12304:SF4">
    <property type="entry name" value="URIDINE NUCLEOSIDASE"/>
    <property type="match status" value="1"/>
</dbReference>
<dbReference type="Proteomes" id="UP000694001">
    <property type="component" value="Chromosome"/>
</dbReference>
<evidence type="ECO:0000313" key="3">
    <source>
        <dbReference type="Proteomes" id="UP000694001"/>
    </source>
</evidence>
<dbReference type="RefSeq" id="WP_218284852.1">
    <property type="nucleotide sequence ID" value="NZ_CP076448.1"/>
</dbReference>
<dbReference type="InterPro" id="IPR001910">
    <property type="entry name" value="Inosine/uridine_hydrolase_dom"/>
</dbReference>
<dbReference type="GO" id="GO:0005829">
    <property type="term" value="C:cytosol"/>
    <property type="evidence" value="ECO:0007669"/>
    <property type="project" value="TreeGrafter"/>
</dbReference>
<dbReference type="EMBL" id="CP076448">
    <property type="protein sequence ID" value="QXM23919.1"/>
    <property type="molecule type" value="Genomic_DNA"/>
</dbReference>
<dbReference type="GO" id="GO:0008477">
    <property type="term" value="F:purine nucleosidase activity"/>
    <property type="evidence" value="ECO:0007669"/>
    <property type="project" value="TreeGrafter"/>
</dbReference>
<keyword evidence="3" id="KW-1185">Reference proteome</keyword>
<dbReference type="InterPro" id="IPR023186">
    <property type="entry name" value="IUNH"/>
</dbReference>